<organism evidence="2 3">
    <name type="scientific">Lactuca virosa</name>
    <dbReference type="NCBI Taxonomy" id="75947"/>
    <lineage>
        <taxon>Eukaryota</taxon>
        <taxon>Viridiplantae</taxon>
        <taxon>Streptophyta</taxon>
        <taxon>Embryophyta</taxon>
        <taxon>Tracheophyta</taxon>
        <taxon>Spermatophyta</taxon>
        <taxon>Magnoliopsida</taxon>
        <taxon>eudicotyledons</taxon>
        <taxon>Gunneridae</taxon>
        <taxon>Pentapetalae</taxon>
        <taxon>asterids</taxon>
        <taxon>campanulids</taxon>
        <taxon>Asterales</taxon>
        <taxon>Asteraceae</taxon>
        <taxon>Cichorioideae</taxon>
        <taxon>Cichorieae</taxon>
        <taxon>Lactucinae</taxon>
        <taxon>Lactuca</taxon>
    </lineage>
</organism>
<proteinExistence type="predicted"/>
<feature type="region of interest" description="Disordered" evidence="1">
    <location>
        <begin position="72"/>
        <end position="97"/>
    </location>
</feature>
<dbReference type="AlphaFoldDB" id="A0AAU9PAE5"/>
<protein>
    <submittedName>
        <fullName evidence="2">Uncharacterized protein</fullName>
    </submittedName>
</protein>
<evidence type="ECO:0000256" key="1">
    <source>
        <dbReference type="SAM" id="MobiDB-lite"/>
    </source>
</evidence>
<gene>
    <name evidence="2" type="ORF">LVIROSA_LOCUS32806</name>
</gene>
<dbReference type="Proteomes" id="UP001157418">
    <property type="component" value="Unassembled WGS sequence"/>
</dbReference>
<reference evidence="2 3" key="1">
    <citation type="submission" date="2022-01" db="EMBL/GenBank/DDBJ databases">
        <authorList>
            <person name="Xiong W."/>
            <person name="Schranz E."/>
        </authorList>
    </citation>
    <scope>NUCLEOTIDE SEQUENCE [LARGE SCALE GENOMIC DNA]</scope>
</reference>
<keyword evidence="3" id="KW-1185">Reference proteome</keyword>
<comment type="caution">
    <text evidence="2">The sequence shown here is derived from an EMBL/GenBank/DDBJ whole genome shotgun (WGS) entry which is preliminary data.</text>
</comment>
<name>A0AAU9PAE5_9ASTR</name>
<evidence type="ECO:0000313" key="3">
    <source>
        <dbReference type="Proteomes" id="UP001157418"/>
    </source>
</evidence>
<dbReference type="EMBL" id="CAKMRJ010005523">
    <property type="protein sequence ID" value="CAH1447172.1"/>
    <property type="molecule type" value="Genomic_DNA"/>
</dbReference>
<evidence type="ECO:0000313" key="2">
    <source>
        <dbReference type="EMBL" id="CAH1447172.1"/>
    </source>
</evidence>
<sequence>MGIMPTDQKKKLLWGSKKSIGTEEDGLKGAKTAVDKRLSYGDVIASSFRDPNLHFVESPALASPKVEIDIAAQQQHEPEFAVPASQPLSDDDDDAFE</sequence>
<accession>A0AAU9PAE5</accession>